<feature type="domain" description="FAD-dependent oxidoreductase 2 FAD-binding" evidence="13">
    <location>
        <begin position="13"/>
        <end position="388"/>
    </location>
</feature>
<dbReference type="GO" id="GO:0034628">
    <property type="term" value="P:'de novo' NAD+ biosynthetic process from L-aspartate"/>
    <property type="evidence" value="ECO:0007669"/>
    <property type="project" value="TreeGrafter"/>
</dbReference>
<dbReference type="PANTHER" id="PTHR42716">
    <property type="entry name" value="L-ASPARTATE OXIDASE"/>
    <property type="match status" value="1"/>
</dbReference>
<dbReference type="GO" id="GO:0005737">
    <property type="term" value="C:cytoplasm"/>
    <property type="evidence" value="ECO:0007669"/>
    <property type="project" value="UniProtKB-SubCell"/>
</dbReference>
<dbReference type="GO" id="GO:0008734">
    <property type="term" value="F:L-aspartate oxidase activity"/>
    <property type="evidence" value="ECO:0007669"/>
    <property type="project" value="UniProtKB-UniRule"/>
</dbReference>
<accession>A0A7V8FLM8</accession>
<evidence type="ECO:0000256" key="8">
    <source>
        <dbReference type="ARBA" id="ARBA00023002"/>
    </source>
</evidence>
<keyword evidence="6 11" id="KW-0662">Pyridine nucleotide biosynthesis</keyword>
<evidence type="ECO:0000256" key="5">
    <source>
        <dbReference type="ARBA" id="ARBA00022630"/>
    </source>
</evidence>
<evidence type="ECO:0000259" key="13">
    <source>
        <dbReference type="Pfam" id="PF00890"/>
    </source>
</evidence>
<keyword evidence="7 11" id="KW-0274">FAD</keyword>
<evidence type="ECO:0000256" key="9">
    <source>
        <dbReference type="ARBA" id="ARBA00048305"/>
    </source>
</evidence>
<comment type="similarity">
    <text evidence="3 11">Belongs to the FAD-dependent oxidoreductase 2 family. NadB subfamily.</text>
</comment>
<dbReference type="Gene3D" id="3.50.50.60">
    <property type="entry name" value="FAD/NAD(P)-binding domain"/>
    <property type="match status" value="1"/>
</dbReference>
<evidence type="ECO:0000313" key="15">
    <source>
        <dbReference type="Proteomes" id="UP000461670"/>
    </source>
</evidence>
<evidence type="ECO:0000256" key="4">
    <source>
        <dbReference type="ARBA" id="ARBA00012173"/>
    </source>
</evidence>
<dbReference type="AlphaFoldDB" id="A0A7V8FLM8"/>
<dbReference type="Proteomes" id="UP000461670">
    <property type="component" value="Unassembled WGS sequence"/>
</dbReference>
<dbReference type="InterPro" id="IPR003953">
    <property type="entry name" value="FAD-dep_OxRdtase_2_FAD-bd"/>
</dbReference>
<comment type="function">
    <text evidence="11">Catalyzes the oxidation of L-aspartate to iminoaspartate.</text>
</comment>
<keyword evidence="5 11" id="KW-0285">Flavoprotein</keyword>
<gene>
    <name evidence="14" type="primary">nadB</name>
    <name evidence="14" type="ORF">GAK30_03127</name>
</gene>
<protein>
    <recommendedName>
        <fullName evidence="4 10">L-aspartate oxidase</fullName>
        <ecNumber evidence="4 10">1.4.3.16</ecNumber>
    </recommendedName>
</protein>
<evidence type="ECO:0000256" key="2">
    <source>
        <dbReference type="ARBA" id="ARBA00004950"/>
    </source>
</evidence>
<evidence type="ECO:0000256" key="6">
    <source>
        <dbReference type="ARBA" id="ARBA00022642"/>
    </source>
</evidence>
<comment type="catalytic activity">
    <reaction evidence="9">
        <text>L-aspartate + O2 = iminosuccinate + H2O2</text>
        <dbReference type="Rhea" id="RHEA:25876"/>
        <dbReference type="ChEBI" id="CHEBI:15379"/>
        <dbReference type="ChEBI" id="CHEBI:16240"/>
        <dbReference type="ChEBI" id="CHEBI:29991"/>
        <dbReference type="ChEBI" id="CHEBI:77875"/>
        <dbReference type="EC" id="1.4.3.16"/>
    </reaction>
    <physiologicalReaction direction="left-to-right" evidence="9">
        <dbReference type="Rhea" id="RHEA:25877"/>
    </physiologicalReaction>
</comment>
<dbReference type="PRINTS" id="PR00368">
    <property type="entry name" value="FADPNR"/>
</dbReference>
<dbReference type="InterPro" id="IPR005288">
    <property type="entry name" value="NadB"/>
</dbReference>
<evidence type="ECO:0000256" key="12">
    <source>
        <dbReference type="SAM" id="MobiDB-lite"/>
    </source>
</evidence>
<dbReference type="Gene3D" id="3.90.700.10">
    <property type="entry name" value="Succinate dehydrogenase/fumarate reductase flavoprotein, catalytic domain"/>
    <property type="match status" value="1"/>
</dbReference>
<evidence type="ECO:0000256" key="10">
    <source>
        <dbReference type="NCBIfam" id="TIGR00551"/>
    </source>
</evidence>
<reference evidence="15" key="1">
    <citation type="journal article" date="2020" name="MBio">
        <title>Horizontal gene transfer to a defensive symbiont with a reduced genome amongst a multipartite beetle microbiome.</title>
        <authorList>
            <person name="Waterworth S.C."/>
            <person name="Florez L.V."/>
            <person name="Rees E.R."/>
            <person name="Hertweck C."/>
            <person name="Kaltenpoth M."/>
            <person name="Kwan J.C."/>
        </authorList>
    </citation>
    <scope>NUCLEOTIDE SEQUENCE [LARGE SCALE GENOMIC DNA]</scope>
</reference>
<evidence type="ECO:0000256" key="7">
    <source>
        <dbReference type="ARBA" id="ARBA00022827"/>
    </source>
</evidence>
<organism evidence="14 15">
    <name type="scientific">Paracidovorax wautersii</name>
    <dbReference type="NCBI Taxonomy" id="1177982"/>
    <lineage>
        <taxon>Bacteria</taxon>
        <taxon>Pseudomonadati</taxon>
        <taxon>Pseudomonadota</taxon>
        <taxon>Betaproteobacteria</taxon>
        <taxon>Burkholderiales</taxon>
        <taxon>Comamonadaceae</taxon>
        <taxon>Paracidovorax</taxon>
    </lineage>
</organism>
<dbReference type="UniPathway" id="UPA00253">
    <property type="reaction ID" value="UER00326"/>
</dbReference>
<comment type="cofactor">
    <cofactor evidence="1 11">
        <name>FAD</name>
        <dbReference type="ChEBI" id="CHEBI:57692"/>
    </cofactor>
</comment>
<dbReference type="Pfam" id="PF00890">
    <property type="entry name" value="FAD_binding_2"/>
    <property type="match status" value="1"/>
</dbReference>
<dbReference type="EMBL" id="WNDQ01000056">
    <property type="protein sequence ID" value="KAF1019401.1"/>
    <property type="molecule type" value="Genomic_DNA"/>
</dbReference>
<comment type="caution">
    <text evidence="14">The sequence shown here is derived from an EMBL/GenBank/DDBJ whole genome shotgun (WGS) entry which is preliminary data.</text>
</comment>
<name>A0A7V8FLM8_9BURK</name>
<proteinExistence type="inferred from homology"/>
<sequence length="471" mass="48555">MSALPAAHDAVYDVLVIGAGLAGLSTALSLPPTLRVAVLSKQDLALCASEQAQGGIAAALAPGDSVAQHAHDTEVAGAGLCDGPAVNELLAQAPAAVAWLRQHGVAFTSEAGTLHLTREGGHGQRRIVHAADATGAAICAALRPALAACPQVEVLTHHAALDLLTEPDGAQGRRCVGARVLDSGTGTLRRLWAKHTVLATGGLGQLYACTTNPASATGDGIALAWRAGCRVANLEFIQFHPTALHLPGAPTFLITEAARGEGGVLRRPDGMRFMPVHDARAELAPRDIVARAIALEMAEHGLPFVLLDLSHQPADFIEQHFPTIRARCAQWGIDITREPIPVAPAAHYACGGIVADTAGRTDLPGLFAVGETACTGLHGANRLASNSLLECVVMGRAAAQAIGASPSMPTRRADLPPDEPSPSAVPAQPRSTRPRRAGTADGAARGHRPQRYGPAACARADRRLAPGPAGR</sequence>
<feature type="region of interest" description="Disordered" evidence="12">
    <location>
        <begin position="403"/>
        <end position="471"/>
    </location>
</feature>
<evidence type="ECO:0000313" key="14">
    <source>
        <dbReference type="EMBL" id="KAF1019401.1"/>
    </source>
</evidence>
<dbReference type="PANTHER" id="PTHR42716:SF2">
    <property type="entry name" value="L-ASPARTATE OXIDASE, CHLOROPLASTIC"/>
    <property type="match status" value="1"/>
</dbReference>
<dbReference type="SUPFAM" id="SSF51905">
    <property type="entry name" value="FAD/NAD(P)-binding domain"/>
    <property type="match status" value="1"/>
</dbReference>
<evidence type="ECO:0000256" key="11">
    <source>
        <dbReference type="RuleBase" id="RU362049"/>
    </source>
</evidence>
<dbReference type="SUPFAM" id="SSF56425">
    <property type="entry name" value="Succinate dehydrogenase/fumarate reductase flavoprotein, catalytic domain"/>
    <property type="match status" value="1"/>
</dbReference>
<dbReference type="FunFam" id="3.90.700.10:FF:000002">
    <property type="entry name" value="L-aspartate oxidase"/>
    <property type="match status" value="1"/>
</dbReference>
<dbReference type="InterPro" id="IPR027477">
    <property type="entry name" value="Succ_DH/fumarate_Rdtase_cat_sf"/>
</dbReference>
<comment type="pathway">
    <text evidence="2 11">Cofactor biosynthesis; NAD(+) biosynthesis; iminoaspartate from L-aspartate (oxidase route): step 1/1.</text>
</comment>
<comment type="subcellular location">
    <subcellularLocation>
        <location evidence="11">Cytoplasm</location>
    </subcellularLocation>
</comment>
<dbReference type="InterPro" id="IPR036188">
    <property type="entry name" value="FAD/NAD-bd_sf"/>
</dbReference>
<dbReference type="EC" id="1.4.3.16" evidence="4 10"/>
<dbReference type="NCBIfam" id="TIGR00551">
    <property type="entry name" value="nadB"/>
    <property type="match status" value="1"/>
</dbReference>
<evidence type="ECO:0000256" key="3">
    <source>
        <dbReference type="ARBA" id="ARBA00008562"/>
    </source>
</evidence>
<keyword evidence="8 11" id="KW-0560">Oxidoreductase</keyword>
<evidence type="ECO:0000256" key="1">
    <source>
        <dbReference type="ARBA" id="ARBA00001974"/>
    </source>
</evidence>